<reference evidence="2" key="1">
    <citation type="journal article" date="2020" name="Stud. Mycol.">
        <title>101 Dothideomycetes genomes: a test case for predicting lifestyles and emergence of pathogens.</title>
        <authorList>
            <person name="Haridas S."/>
            <person name="Albert R."/>
            <person name="Binder M."/>
            <person name="Bloem J."/>
            <person name="Labutti K."/>
            <person name="Salamov A."/>
            <person name="Andreopoulos B."/>
            <person name="Baker S."/>
            <person name="Barry K."/>
            <person name="Bills G."/>
            <person name="Bluhm B."/>
            <person name="Cannon C."/>
            <person name="Castanera R."/>
            <person name="Culley D."/>
            <person name="Daum C."/>
            <person name="Ezra D."/>
            <person name="Gonzalez J."/>
            <person name="Henrissat B."/>
            <person name="Kuo A."/>
            <person name="Liang C."/>
            <person name="Lipzen A."/>
            <person name="Lutzoni F."/>
            <person name="Magnuson J."/>
            <person name="Mondo S."/>
            <person name="Nolan M."/>
            <person name="Ohm R."/>
            <person name="Pangilinan J."/>
            <person name="Park H.-J."/>
            <person name="Ramirez L."/>
            <person name="Alfaro M."/>
            <person name="Sun H."/>
            <person name="Tritt A."/>
            <person name="Yoshinaga Y."/>
            <person name="Zwiers L.-H."/>
            <person name="Turgeon B."/>
            <person name="Goodwin S."/>
            <person name="Spatafora J."/>
            <person name="Crous P."/>
            <person name="Grigoriev I."/>
        </authorList>
    </citation>
    <scope>NUCLEOTIDE SEQUENCE</scope>
    <source>
        <strain evidence="2">ATCC 36951</strain>
    </source>
</reference>
<gene>
    <name evidence="2" type="ORF">M409DRAFT_55553</name>
</gene>
<organism evidence="2 3">
    <name type="scientific">Zasmidium cellare ATCC 36951</name>
    <dbReference type="NCBI Taxonomy" id="1080233"/>
    <lineage>
        <taxon>Eukaryota</taxon>
        <taxon>Fungi</taxon>
        <taxon>Dikarya</taxon>
        <taxon>Ascomycota</taxon>
        <taxon>Pezizomycotina</taxon>
        <taxon>Dothideomycetes</taxon>
        <taxon>Dothideomycetidae</taxon>
        <taxon>Mycosphaerellales</taxon>
        <taxon>Mycosphaerellaceae</taxon>
        <taxon>Zasmidium</taxon>
    </lineage>
</organism>
<dbReference type="Proteomes" id="UP000799537">
    <property type="component" value="Unassembled WGS sequence"/>
</dbReference>
<name>A0A6A6CEW3_ZASCE</name>
<feature type="compositionally biased region" description="Low complexity" evidence="1">
    <location>
        <begin position="118"/>
        <end position="130"/>
    </location>
</feature>
<dbReference type="RefSeq" id="XP_033666554.1">
    <property type="nucleotide sequence ID" value="XM_033813034.1"/>
</dbReference>
<sequence>MKEPWTVYLPCCCCCNKRSAHQPPKPDPERGQSSSSTTSNSLAEISPAERAIDIALRHSSELPEEDAAREANPPPSYDSVLKDDDRRNPNPRRGPAELHGSAAPRFPPPVATGKEGYQHYQPPQPQQQQQPAPPHQPQGSVFSDENEDDLILTPPTTAPPTVMDEDSEDERFDGVFRRR</sequence>
<protein>
    <submittedName>
        <fullName evidence="2">Uncharacterized protein</fullName>
    </submittedName>
</protein>
<dbReference type="AlphaFoldDB" id="A0A6A6CEW3"/>
<proteinExistence type="predicted"/>
<dbReference type="EMBL" id="ML993599">
    <property type="protein sequence ID" value="KAF2165665.1"/>
    <property type="molecule type" value="Genomic_DNA"/>
</dbReference>
<evidence type="ECO:0000313" key="2">
    <source>
        <dbReference type="EMBL" id="KAF2165665.1"/>
    </source>
</evidence>
<evidence type="ECO:0000313" key="3">
    <source>
        <dbReference type="Proteomes" id="UP000799537"/>
    </source>
</evidence>
<keyword evidence="3" id="KW-1185">Reference proteome</keyword>
<feature type="compositionally biased region" description="Basic and acidic residues" evidence="1">
    <location>
        <begin position="50"/>
        <end position="69"/>
    </location>
</feature>
<dbReference type="GeneID" id="54566306"/>
<accession>A0A6A6CEW3</accession>
<evidence type="ECO:0000256" key="1">
    <source>
        <dbReference type="SAM" id="MobiDB-lite"/>
    </source>
</evidence>
<feature type="region of interest" description="Disordered" evidence="1">
    <location>
        <begin position="19"/>
        <end position="179"/>
    </location>
</feature>